<keyword evidence="3" id="KW-1185">Reference proteome</keyword>
<comment type="caution">
    <text evidence="2">The sequence shown here is derived from an EMBL/GenBank/DDBJ whole genome shotgun (WGS) entry which is preliminary data.</text>
</comment>
<evidence type="ECO:0000256" key="1">
    <source>
        <dbReference type="SAM" id="Phobius"/>
    </source>
</evidence>
<gene>
    <name evidence="2" type="ORF">CEXT_432961</name>
</gene>
<dbReference type="Proteomes" id="UP001054945">
    <property type="component" value="Unassembled WGS sequence"/>
</dbReference>
<keyword evidence="1" id="KW-0812">Transmembrane</keyword>
<keyword evidence="1" id="KW-0472">Membrane</keyword>
<evidence type="ECO:0000313" key="2">
    <source>
        <dbReference type="EMBL" id="GIY23780.1"/>
    </source>
</evidence>
<protein>
    <submittedName>
        <fullName evidence="2">Uncharacterized protein</fullName>
    </submittedName>
</protein>
<dbReference type="AlphaFoldDB" id="A0AAV4RU04"/>
<evidence type="ECO:0000313" key="3">
    <source>
        <dbReference type="Proteomes" id="UP001054945"/>
    </source>
</evidence>
<keyword evidence="1" id="KW-1133">Transmembrane helix</keyword>
<accession>A0AAV4RU04</accession>
<reference evidence="2 3" key="1">
    <citation type="submission" date="2021-06" db="EMBL/GenBank/DDBJ databases">
        <title>Caerostris extrusa draft genome.</title>
        <authorList>
            <person name="Kono N."/>
            <person name="Arakawa K."/>
        </authorList>
    </citation>
    <scope>NUCLEOTIDE SEQUENCE [LARGE SCALE GENOMIC DNA]</scope>
</reference>
<organism evidence="2 3">
    <name type="scientific">Caerostris extrusa</name>
    <name type="common">Bark spider</name>
    <name type="synonym">Caerostris bankana</name>
    <dbReference type="NCBI Taxonomy" id="172846"/>
    <lineage>
        <taxon>Eukaryota</taxon>
        <taxon>Metazoa</taxon>
        <taxon>Ecdysozoa</taxon>
        <taxon>Arthropoda</taxon>
        <taxon>Chelicerata</taxon>
        <taxon>Arachnida</taxon>
        <taxon>Araneae</taxon>
        <taxon>Araneomorphae</taxon>
        <taxon>Entelegynae</taxon>
        <taxon>Araneoidea</taxon>
        <taxon>Araneidae</taxon>
        <taxon>Caerostris</taxon>
    </lineage>
</organism>
<dbReference type="EMBL" id="BPLR01008312">
    <property type="protein sequence ID" value="GIY23780.1"/>
    <property type="molecule type" value="Genomic_DNA"/>
</dbReference>
<sequence>MPFLPSSVFPIHGFRHNVFYSYITLGNVFVLAAKMLPLLLWWLTYKRMKYLLALVEDLEFFKERCDFARISKTMQVDDIRCSFDNLSAYGCLCRMLCHGL</sequence>
<proteinExistence type="predicted"/>
<feature type="transmembrane region" description="Helical" evidence="1">
    <location>
        <begin position="20"/>
        <end position="43"/>
    </location>
</feature>
<name>A0AAV4RU04_CAEEX</name>